<dbReference type="SUPFAM" id="SSF55136">
    <property type="entry name" value="Probable bacterial effector-binding domain"/>
    <property type="match status" value="1"/>
</dbReference>
<accession>A0A087U2N8</accession>
<proteinExistence type="inferred from homology"/>
<dbReference type="Proteomes" id="UP000054359">
    <property type="component" value="Unassembled WGS sequence"/>
</dbReference>
<dbReference type="AlphaFoldDB" id="A0A087U2N8"/>
<dbReference type="Pfam" id="PF04832">
    <property type="entry name" value="SOUL"/>
    <property type="match status" value="1"/>
</dbReference>
<dbReference type="PANTHER" id="PTHR11220">
    <property type="entry name" value="HEME-BINDING PROTEIN-RELATED"/>
    <property type="match status" value="1"/>
</dbReference>
<dbReference type="InterPro" id="IPR006917">
    <property type="entry name" value="SOUL_heme-bd"/>
</dbReference>
<sequence>MHPRTFYLSPNQEFQVITQVLCAGMPCPEFSVVQDHPNFIQQRSYRSSKFLKLTAPRLCSLKSVLEDGVDRAEKYIKGANNREQMYVHTQPLLIEVDQHTSSKSKNPWCRMSYGANLFIPHFWGIIATPTKILPEFQEIPENSQIYVHTFEGNIEKVLLTEIELFRRNLDSLRLCYKKMKFYVAIYVIPHSPSDSRNELWFLKCTGRSA</sequence>
<evidence type="ECO:0000313" key="2">
    <source>
        <dbReference type="EMBL" id="KFM71627.1"/>
    </source>
</evidence>
<dbReference type="InterPro" id="IPR011256">
    <property type="entry name" value="Reg_factor_effector_dom_sf"/>
</dbReference>
<dbReference type="OMA" id="DSRNELW"/>
<feature type="non-terminal residue" evidence="2">
    <location>
        <position position="209"/>
    </location>
</feature>
<dbReference type="GO" id="GO:0020037">
    <property type="term" value="F:heme binding"/>
    <property type="evidence" value="ECO:0007669"/>
    <property type="project" value="TreeGrafter"/>
</dbReference>
<reference evidence="2 3" key="1">
    <citation type="submission" date="2013-11" db="EMBL/GenBank/DDBJ databases">
        <title>Genome sequencing of Stegodyphus mimosarum.</title>
        <authorList>
            <person name="Bechsgaard J."/>
        </authorList>
    </citation>
    <scope>NUCLEOTIDE SEQUENCE [LARGE SCALE GENOMIC DNA]</scope>
</reference>
<gene>
    <name evidence="2" type="ORF">X975_14687</name>
</gene>
<keyword evidence="3" id="KW-1185">Reference proteome</keyword>
<organism evidence="2 3">
    <name type="scientific">Stegodyphus mimosarum</name>
    <name type="common">African social velvet spider</name>
    <dbReference type="NCBI Taxonomy" id="407821"/>
    <lineage>
        <taxon>Eukaryota</taxon>
        <taxon>Metazoa</taxon>
        <taxon>Ecdysozoa</taxon>
        <taxon>Arthropoda</taxon>
        <taxon>Chelicerata</taxon>
        <taxon>Arachnida</taxon>
        <taxon>Araneae</taxon>
        <taxon>Araneomorphae</taxon>
        <taxon>Entelegynae</taxon>
        <taxon>Eresoidea</taxon>
        <taxon>Eresidae</taxon>
        <taxon>Stegodyphus</taxon>
    </lineage>
</organism>
<dbReference type="OrthoDB" id="6414305at2759"/>
<dbReference type="Gene3D" id="3.20.80.10">
    <property type="entry name" value="Regulatory factor, effector binding domain"/>
    <property type="match status" value="1"/>
</dbReference>
<evidence type="ECO:0000313" key="3">
    <source>
        <dbReference type="Proteomes" id="UP000054359"/>
    </source>
</evidence>
<dbReference type="PANTHER" id="PTHR11220:SF1">
    <property type="entry name" value="HEME-BINDING PROTEIN 2"/>
    <property type="match status" value="1"/>
</dbReference>
<evidence type="ECO:0000256" key="1">
    <source>
        <dbReference type="ARBA" id="ARBA00009817"/>
    </source>
</evidence>
<protein>
    <submittedName>
        <fullName evidence="2">Uncharacterized protein</fullName>
    </submittedName>
</protein>
<comment type="similarity">
    <text evidence="1">Belongs to the HEBP family.</text>
</comment>
<dbReference type="EMBL" id="KK117870">
    <property type="protein sequence ID" value="KFM71627.1"/>
    <property type="molecule type" value="Genomic_DNA"/>
</dbReference>
<name>A0A087U2N8_STEMI</name>